<sequence length="939" mass="107045">MNYNCRKKGGRAPVDIIDEASDEEEVRIHVPRSSQTYHHHTDYSSQVGSSGVSVRTTTIAIQPEPISAMNTQDPPSPPPEPTFYDTSSLLTGLSGLSFLDPDYTTPAEVAHGVEEGVRHPRPLSDHPLLVWTSQCEAFMAEILRLEAPASGIEQCHVCHADQGQYCCAMPFHKVEEWTGTYFKRMTLANLSLVIQLGHRLGQKCVLPAVIKSFVVIDVDGIHMVQMGFCNCTQSIERQVQLLRSHLWPATTIYPQTAATFHVLHLFQVLSFMSKVSAYEFYHTLACLLDNTGLYIPPDRYDTFLRIMREWCHLRSLKRFGRGHEPGRIAEMRPGELVLRCPACPHPHVNLPCGWNENLGKCWLYCLFLAVDANFRLCRLNVSNEDNDPSLNRGYGYFVEENSFRLFLEMYGKIIPVEEKSTCNNHDAVKLANSRGGQGAAATGVRAVVCGRHDMKRPLSVGDLQKGERYINMDYFVLSTLTCDTPPDLVISYDIACQWHKNLFVRISKYPTDLQPGQLEHNILYLVPKFHLPVHILKCCNDFSFNFSAKVGRTDGEAPERTWAATNALANSTKEMGPGSCQDTLDDHFRDYNWRKIVIMACAEHVAEFISYEDALQSKHADAIIQWHSMVLTWEQDRSQPNPFAPTLRPVTENAVCLELVREEKQETKIEIHHDVSPSEFIAQGLQLEEPQYVVQSHSTDLQRTRVQQQANRISHKIEAWIDVQKVYMPRTTLLHTRDDDRRAPGVEVHTSKIPLYLPSHALRLNAVQTNIQNTVIDDERWLRLTQAHDTLATLRDHLLLKLFSHGQHYGTKANVLMHRVETKIQADAAHYRRVYMALEAVSTALGWEEWKAGLSPLKAEDVHGLDSYNEATSEGQHTLSWIWKTNLQGGEKGLQEALHIEWCKSRMRAQRWQEECDLLTEEIRRVQVTFQYYSGMWKG</sequence>
<organism evidence="2 3">
    <name type="scientific">Armillaria tabescens</name>
    <name type="common">Ringless honey mushroom</name>
    <name type="synonym">Agaricus tabescens</name>
    <dbReference type="NCBI Taxonomy" id="1929756"/>
    <lineage>
        <taxon>Eukaryota</taxon>
        <taxon>Fungi</taxon>
        <taxon>Dikarya</taxon>
        <taxon>Basidiomycota</taxon>
        <taxon>Agaricomycotina</taxon>
        <taxon>Agaricomycetes</taxon>
        <taxon>Agaricomycetidae</taxon>
        <taxon>Agaricales</taxon>
        <taxon>Marasmiineae</taxon>
        <taxon>Physalacriaceae</taxon>
        <taxon>Desarmillaria</taxon>
    </lineage>
</organism>
<dbReference type="PANTHER" id="PTHR33096:SF1">
    <property type="entry name" value="CXC1-LIKE CYSTEINE CLUSTER ASSOCIATED WITH KDZ TRANSPOSASES DOMAIN-CONTAINING PROTEIN"/>
    <property type="match status" value="1"/>
</dbReference>
<protein>
    <recommendedName>
        <fullName evidence="1">CxC2-like cysteine cluster KDZ transposase-associated domain-containing protein</fullName>
    </recommendedName>
</protein>
<dbReference type="RefSeq" id="XP_060322684.1">
    <property type="nucleotide sequence ID" value="XM_060478992.1"/>
</dbReference>
<keyword evidence="3" id="KW-1185">Reference proteome</keyword>
<accession>A0AA39J7S6</accession>
<dbReference type="GeneID" id="85362540"/>
<name>A0AA39J7S6_ARMTA</name>
<dbReference type="Pfam" id="PF18803">
    <property type="entry name" value="CxC2"/>
    <property type="match status" value="1"/>
</dbReference>
<dbReference type="AlphaFoldDB" id="A0AA39J7S6"/>
<feature type="domain" description="CxC2-like cysteine cluster KDZ transposase-associated" evidence="1">
    <location>
        <begin position="187"/>
        <end position="292"/>
    </location>
</feature>
<evidence type="ECO:0000259" key="1">
    <source>
        <dbReference type="Pfam" id="PF18803"/>
    </source>
</evidence>
<evidence type="ECO:0000313" key="3">
    <source>
        <dbReference type="Proteomes" id="UP001175211"/>
    </source>
</evidence>
<proteinExistence type="predicted"/>
<comment type="caution">
    <text evidence="2">The sequence shown here is derived from an EMBL/GenBank/DDBJ whole genome shotgun (WGS) entry which is preliminary data.</text>
</comment>
<dbReference type="InterPro" id="IPR041457">
    <property type="entry name" value="CxC2_KDZ-assoc"/>
</dbReference>
<gene>
    <name evidence="2" type="ORF">EV420DRAFT_1666884</name>
</gene>
<reference evidence="2" key="1">
    <citation type="submission" date="2023-06" db="EMBL/GenBank/DDBJ databases">
        <authorList>
            <consortium name="Lawrence Berkeley National Laboratory"/>
            <person name="Ahrendt S."/>
            <person name="Sahu N."/>
            <person name="Indic B."/>
            <person name="Wong-Bajracharya J."/>
            <person name="Merenyi Z."/>
            <person name="Ke H.-M."/>
            <person name="Monk M."/>
            <person name="Kocsube S."/>
            <person name="Drula E."/>
            <person name="Lipzen A."/>
            <person name="Balint B."/>
            <person name="Henrissat B."/>
            <person name="Andreopoulos B."/>
            <person name="Martin F.M."/>
            <person name="Harder C.B."/>
            <person name="Rigling D."/>
            <person name="Ford K.L."/>
            <person name="Foster G.D."/>
            <person name="Pangilinan J."/>
            <person name="Papanicolaou A."/>
            <person name="Barry K."/>
            <person name="LaButti K."/>
            <person name="Viragh M."/>
            <person name="Koriabine M."/>
            <person name="Yan M."/>
            <person name="Riley R."/>
            <person name="Champramary S."/>
            <person name="Plett K.L."/>
            <person name="Tsai I.J."/>
            <person name="Slot J."/>
            <person name="Sipos G."/>
            <person name="Plett J."/>
            <person name="Nagy L.G."/>
            <person name="Grigoriev I.V."/>
        </authorList>
    </citation>
    <scope>NUCLEOTIDE SEQUENCE</scope>
    <source>
        <strain evidence="2">CCBAS 213</strain>
    </source>
</reference>
<dbReference type="Proteomes" id="UP001175211">
    <property type="component" value="Unassembled WGS sequence"/>
</dbReference>
<dbReference type="EMBL" id="JAUEPS010000104">
    <property type="protein sequence ID" value="KAK0437740.1"/>
    <property type="molecule type" value="Genomic_DNA"/>
</dbReference>
<dbReference type="PANTHER" id="PTHR33096">
    <property type="entry name" value="CXC2 DOMAIN-CONTAINING PROTEIN"/>
    <property type="match status" value="1"/>
</dbReference>
<dbReference type="InterPro" id="IPR040521">
    <property type="entry name" value="KDZ"/>
</dbReference>
<dbReference type="Pfam" id="PF18758">
    <property type="entry name" value="KDZ"/>
    <property type="match status" value="1"/>
</dbReference>
<evidence type="ECO:0000313" key="2">
    <source>
        <dbReference type="EMBL" id="KAK0437740.1"/>
    </source>
</evidence>